<accession>A0A137NVM3</accession>
<reference evidence="1 2" key="1">
    <citation type="journal article" date="2015" name="Genome Biol. Evol.">
        <title>Phylogenomic analyses indicate that early fungi evolved digesting cell walls of algal ancestors of land plants.</title>
        <authorList>
            <person name="Chang Y."/>
            <person name="Wang S."/>
            <person name="Sekimoto S."/>
            <person name="Aerts A.L."/>
            <person name="Choi C."/>
            <person name="Clum A."/>
            <person name="LaButti K.M."/>
            <person name="Lindquist E.A."/>
            <person name="Yee Ngan C."/>
            <person name="Ohm R.A."/>
            <person name="Salamov A.A."/>
            <person name="Grigoriev I.V."/>
            <person name="Spatafora J.W."/>
            <person name="Berbee M.L."/>
        </authorList>
    </citation>
    <scope>NUCLEOTIDE SEQUENCE [LARGE SCALE GENOMIC DNA]</scope>
    <source>
        <strain evidence="1 2">NRRL 28638</strain>
    </source>
</reference>
<gene>
    <name evidence="1" type="ORF">CONCODRAFT_20022</name>
</gene>
<keyword evidence="2" id="KW-1185">Reference proteome</keyword>
<dbReference type="Gene3D" id="3.80.10.10">
    <property type="entry name" value="Ribonuclease Inhibitor"/>
    <property type="match status" value="1"/>
</dbReference>
<proteinExistence type="predicted"/>
<evidence type="ECO:0000313" key="2">
    <source>
        <dbReference type="Proteomes" id="UP000070444"/>
    </source>
</evidence>
<sequence length="470" mass="55168">MYIYSLDIALGYRFELYEYKIVIKEFQVNLDIGSFKEVSLISRLVREKLKPLLFENIALSAHDFNFVKNNRSKDFFIHLFNTQLCSLVTIEAKTLRKNLCIDDGVKDIEHSLNGIKKFTKSIYFEDLRRSGFYLFRLVYNIDILTVLKLRSCVIQFNEISKIGEIIPNLKRIELDNVYFVKSPSGNNSHDELAFPTNLYHLEIIFCKIIYNVELSDPYEFLFNNEFAEANRFNFPLPKVHIPSLKDLVYYTDDKENTGLLKFIETNPNLESLNIGSFDYTLINGFSNIKNLEFNYLTISNTGYSFPPLKSTINLKINIIDFEYYEDVKIFCSSCLNLEYLYFKMSKHENFQTSIEGFIEPTLFNLFKLKTFELVINSNWYISSDDESQTNVNNEESIDISKLSNIETLILETDASTILNLKFANSKTLKKVIFSSSDDEFITQEFKNKYNSYKNWKFKFFEHSIKGYKLN</sequence>
<dbReference type="Proteomes" id="UP000070444">
    <property type="component" value="Unassembled WGS sequence"/>
</dbReference>
<name>A0A137NVM3_CONC2</name>
<organism evidence="1 2">
    <name type="scientific">Conidiobolus coronatus (strain ATCC 28846 / CBS 209.66 / NRRL 28638)</name>
    <name type="common">Delacroixia coronata</name>
    <dbReference type="NCBI Taxonomy" id="796925"/>
    <lineage>
        <taxon>Eukaryota</taxon>
        <taxon>Fungi</taxon>
        <taxon>Fungi incertae sedis</taxon>
        <taxon>Zoopagomycota</taxon>
        <taxon>Entomophthoromycotina</taxon>
        <taxon>Entomophthoromycetes</taxon>
        <taxon>Entomophthorales</taxon>
        <taxon>Ancylistaceae</taxon>
        <taxon>Conidiobolus</taxon>
    </lineage>
</organism>
<evidence type="ECO:0008006" key="3">
    <source>
        <dbReference type="Google" id="ProtNLM"/>
    </source>
</evidence>
<dbReference type="InterPro" id="IPR032675">
    <property type="entry name" value="LRR_dom_sf"/>
</dbReference>
<evidence type="ECO:0000313" key="1">
    <source>
        <dbReference type="EMBL" id="KXN66816.1"/>
    </source>
</evidence>
<protein>
    <recommendedName>
        <fullName evidence="3">F-box domain-containing protein</fullName>
    </recommendedName>
</protein>
<dbReference type="EMBL" id="KQ964687">
    <property type="protein sequence ID" value="KXN66816.1"/>
    <property type="molecule type" value="Genomic_DNA"/>
</dbReference>
<dbReference type="AlphaFoldDB" id="A0A137NVM3"/>
<dbReference type="SUPFAM" id="SSF52047">
    <property type="entry name" value="RNI-like"/>
    <property type="match status" value="1"/>
</dbReference>